<keyword evidence="4" id="KW-1185">Reference proteome</keyword>
<keyword evidence="1" id="KW-0560">Oxidoreductase</keyword>
<dbReference type="InterPro" id="IPR015590">
    <property type="entry name" value="Aldehyde_DH_dom"/>
</dbReference>
<dbReference type="SUPFAM" id="SSF53720">
    <property type="entry name" value="ALDH-like"/>
    <property type="match status" value="1"/>
</dbReference>
<evidence type="ECO:0000256" key="1">
    <source>
        <dbReference type="ARBA" id="ARBA00023002"/>
    </source>
</evidence>
<evidence type="ECO:0000259" key="2">
    <source>
        <dbReference type="Pfam" id="PF00171"/>
    </source>
</evidence>
<protein>
    <submittedName>
        <fullName evidence="3">CoA-acylating methylmalonate-semialdehyde dehydrogenase</fullName>
    </submittedName>
</protein>
<gene>
    <name evidence="3" type="ORF">GCM10023186_19880</name>
</gene>
<dbReference type="InterPro" id="IPR016162">
    <property type="entry name" value="Ald_DH_N"/>
</dbReference>
<organism evidence="3 4">
    <name type="scientific">Hymenobacter koreensis</name>
    <dbReference type="NCBI Taxonomy" id="1084523"/>
    <lineage>
        <taxon>Bacteria</taxon>
        <taxon>Pseudomonadati</taxon>
        <taxon>Bacteroidota</taxon>
        <taxon>Cytophagia</taxon>
        <taxon>Cytophagales</taxon>
        <taxon>Hymenobacteraceae</taxon>
        <taxon>Hymenobacter</taxon>
    </lineage>
</organism>
<comment type="caution">
    <text evidence="3">The sequence shown here is derived from an EMBL/GenBank/DDBJ whole genome shotgun (WGS) entry which is preliminary data.</text>
</comment>
<reference evidence="4" key="1">
    <citation type="journal article" date="2019" name="Int. J. Syst. Evol. Microbiol.">
        <title>The Global Catalogue of Microorganisms (GCM) 10K type strain sequencing project: providing services to taxonomists for standard genome sequencing and annotation.</title>
        <authorList>
            <consortium name="The Broad Institute Genomics Platform"/>
            <consortium name="The Broad Institute Genome Sequencing Center for Infectious Disease"/>
            <person name="Wu L."/>
            <person name="Ma J."/>
        </authorList>
    </citation>
    <scope>NUCLEOTIDE SEQUENCE [LARGE SCALE GENOMIC DNA]</scope>
    <source>
        <strain evidence="4">JCM 17924</strain>
    </source>
</reference>
<dbReference type="CDD" id="cd07085">
    <property type="entry name" value="ALDH_F6_MMSDH"/>
    <property type="match status" value="1"/>
</dbReference>
<name>A0ABP8IYV1_9BACT</name>
<dbReference type="InterPro" id="IPR016161">
    <property type="entry name" value="Ald_DH/histidinol_DH"/>
</dbReference>
<sequence>MEVEVLKYPAVRNYVAGQFVADAAARSMDVVSPLSGAVISTVPMSDTDALNQAVEAAKAAYPAWSAMPIKERVQVFYRYKTLLEKHMQELTLLVHEENGKTMDEARAEVEKAIELTEFACSLPQLVSGELLEVSKGVECRAERKPLGVVASIAPFNFPNMVPHWTVPNAIALGNCMILKPSEQVPISAGRIAELLKEAGLPDGVFNVVNGDKEIVEAICDHPDIQAVSFVGSTKIAKVVYRRATNNLKRCVALGGAKNHLLVLPDAHVEMTASNVAASMSGCAGQRCMAGSAMVAVGSVDHIIEKLVDEARNIVPGKNLGSVISREAKERIERYITEAEQAGAKVLLDGRGATVAGQEGGYYVGATVVDYVTPDMAIAREEVFGPVLAIIRTKTLDEALAIENASNYGNAAAVFTQSGAHARYVMENASAGMIGVNIGVPVPREPFSFGGWNESKFGTADITGKSSIEFWTQIKKVTTKWNPESRTNWMS</sequence>
<dbReference type="NCBIfam" id="TIGR01722">
    <property type="entry name" value="MMSDH"/>
    <property type="match status" value="1"/>
</dbReference>
<dbReference type="Pfam" id="PF00171">
    <property type="entry name" value="Aldedh"/>
    <property type="match status" value="1"/>
</dbReference>
<dbReference type="PANTHER" id="PTHR43866:SF4">
    <property type="entry name" value="MALONATE-SEMIALDEHYDE DEHYDROGENASE"/>
    <property type="match status" value="1"/>
</dbReference>
<dbReference type="Proteomes" id="UP001500454">
    <property type="component" value="Unassembled WGS sequence"/>
</dbReference>
<dbReference type="Gene3D" id="3.40.309.10">
    <property type="entry name" value="Aldehyde Dehydrogenase, Chain A, domain 2"/>
    <property type="match status" value="1"/>
</dbReference>
<evidence type="ECO:0000313" key="3">
    <source>
        <dbReference type="EMBL" id="GAA4380904.1"/>
    </source>
</evidence>
<dbReference type="InterPro" id="IPR010061">
    <property type="entry name" value="MeMal-semiAld_DH"/>
</dbReference>
<dbReference type="RefSeq" id="WP_345223769.1">
    <property type="nucleotide sequence ID" value="NZ_BAABHA010000004.1"/>
</dbReference>
<evidence type="ECO:0000313" key="4">
    <source>
        <dbReference type="Proteomes" id="UP001500454"/>
    </source>
</evidence>
<proteinExistence type="predicted"/>
<dbReference type="EMBL" id="BAABHA010000004">
    <property type="protein sequence ID" value="GAA4380904.1"/>
    <property type="molecule type" value="Genomic_DNA"/>
</dbReference>
<dbReference type="Gene3D" id="3.40.605.10">
    <property type="entry name" value="Aldehyde Dehydrogenase, Chain A, domain 1"/>
    <property type="match status" value="1"/>
</dbReference>
<feature type="domain" description="Aldehyde dehydrogenase" evidence="2">
    <location>
        <begin position="21"/>
        <end position="476"/>
    </location>
</feature>
<accession>A0ABP8IYV1</accession>
<dbReference type="PANTHER" id="PTHR43866">
    <property type="entry name" value="MALONATE-SEMIALDEHYDE DEHYDROGENASE"/>
    <property type="match status" value="1"/>
</dbReference>
<dbReference type="InterPro" id="IPR016163">
    <property type="entry name" value="Ald_DH_C"/>
</dbReference>